<accession>A0AAD2E0W4</accession>
<proteinExistence type="predicted"/>
<evidence type="ECO:0000313" key="2">
    <source>
        <dbReference type="Proteomes" id="UP000834106"/>
    </source>
</evidence>
<name>A0AAD2E0W4_9LAMI</name>
<sequence>MREGDSKLENFAFSNLQLCEGATAAAICISPARRTAPLRAALMRGIGAMVFCRFVVFLCPFTSHYPNIIINSNLSSSAGRMATSMLNPNAPIFVPSAYLAVEDFSDQWWDLIQSSASFRDYWLRECFSDPQIDNPDTNYSNFPVSGDIGSFFFDDGIVNGNARKEEEGKMDLVTLGLLKWRKARGGMEMPRYCEKAPKIVNVKVNPRPIQQPR</sequence>
<gene>
    <name evidence="1" type="ORF">FPE_LOCUS22372</name>
</gene>
<dbReference type="EMBL" id="OU503048">
    <property type="protein sequence ID" value="CAI9774942.1"/>
    <property type="molecule type" value="Genomic_DNA"/>
</dbReference>
<dbReference type="Proteomes" id="UP000834106">
    <property type="component" value="Chromosome 13"/>
</dbReference>
<dbReference type="PANTHER" id="PTHR33790:SF1">
    <property type="entry name" value="PROTEIN EARLY RESPONSIVE TO DEHYDRATION 15"/>
    <property type="match status" value="1"/>
</dbReference>
<dbReference type="AlphaFoldDB" id="A0AAD2E0W4"/>
<dbReference type="PANTHER" id="PTHR33790">
    <property type="entry name" value="OS05G0344200 PROTEIN"/>
    <property type="match status" value="1"/>
</dbReference>
<keyword evidence="2" id="KW-1185">Reference proteome</keyword>
<organism evidence="1 2">
    <name type="scientific">Fraxinus pennsylvanica</name>
    <dbReference type="NCBI Taxonomy" id="56036"/>
    <lineage>
        <taxon>Eukaryota</taxon>
        <taxon>Viridiplantae</taxon>
        <taxon>Streptophyta</taxon>
        <taxon>Embryophyta</taxon>
        <taxon>Tracheophyta</taxon>
        <taxon>Spermatophyta</taxon>
        <taxon>Magnoliopsida</taxon>
        <taxon>eudicotyledons</taxon>
        <taxon>Gunneridae</taxon>
        <taxon>Pentapetalae</taxon>
        <taxon>asterids</taxon>
        <taxon>lamiids</taxon>
        <taxon>Lamiales</taxon>
        <taxon>Oleaceae</taxon>
        <taxon>Oleeae</taxon>
        <taxon>Fraxinus</taxon>
    </lineage>
</organism>
<protein>
    <recommendedName>
        <fullName evidence="3">Ataxin-2 C-terminal domain-containing protein</fullName>
    </recommendedName>
</protein>
<dbReference type="InterPro" id="IPR040414">
    <property type="entry name" value="CID1/CID2"/>
</dbReference>
<evidence type="ECO:0008006" key="3">
    <source>
        <dbReference type="Google" id="ProtNLM"/>
    </source>
</evidence>
<evidence type="ECO:0000313" key="1">
    <source>
        <dbReference type="EMBL" id="CAI9774942.1"/>
    </source>
</evidence>
<reference evidence="1" key="1">
    <citation type="submission" date="2023-05" db="EMBL/GenBank/DDBJ databases">
        <authorList>
            <person name="Huff M."/>
        </authorList>
    </citation>
    <scope>NUCLEOTIDE SEQUENCE</scope>
</reference>